<dbReference type="EMBL" id="CM042020">
    <property type="protein sequence ID" value="KAI3820367.1"/>
    <property type="molecule type" value="Genomic_DNA"/>
</dbReference>
<sequence>MDAMIIKLLLLPFIFTTTVSSSPPSNFTLYGTAHINQTTITLTHHLTNCTSNPPFPNTGRIFYKHPIQFFHSSFSTHFSFLITPPPPPCLSGEGIAFFITSATKSLPYSLGSIGLPQSLNPNPPHSSFLAVEFDTNFDKPFGDTSESIQILLSP</sequence>
<reference evidence="1 2" key="2">
    <citation type="journal article" date="2022" name="Mol. Ecol. Resour.">
        <title>The genomes of chicory, endive, great burdock and yacon provide insights into Asteraceae paleo-polyploidization history and plant inulin production.</title>
        <authorList>
            <person name="Fan W."/>
            <person name="Wang S."/>
            <person name="Wang H."/>
            <person name="Wang A."/>
            <person name="Jiang F."/>
            <person name="Liu H."/>
            <person name="Zhao H."/>
            <person name="Xu D."/>
            <person name="Zhang Y."/>
        </authorList>
    </citation>
    <scope>NUCLEOTIDE SEQUENCE [LARGE SCALE GENOMIC DNA]</scope>
    <source>
        <strain evidence="2">cv. Yunnan</strain>
        <tissue evidence="1">Leaves</tissue>
    </source>
</reference>
<accession>A0ACB9JJQ4</accession>
<proteinExistence type="predicted"/>
<gene>
    <name evidence="1" type="ORF">L1987_07913</name>
</gene>
<evidence type="ECO:0000313" key="2">
    <source>
        <dbReference type="Proteomes" id="UP001056120"/>
    </source>
</evidence>
<comment type="caution">
    <text evidence="1">The sequence shown here is derived from an EMBL/GenBank/DDBJ whole genome shotgun (WGS) entry which is preliminary data.</text>
</comment>
<reference evidence="2" key="1">
    <citation type="journal article" date="2022" name="Mol. Ecol. Resour.">
        <title>The genomes of chicory, endive, great burdock and yacon provide insights into Asteraceae palaeo-polyploidization history and plant inulin production.</title>
        <authorList>
            <person name="Fan W."/>
            <person name="Wang S."/>
            <person name="Wang H."/>
            <person name="Wang A."/>
            <person name="Jiang F."/>
            <person name="Liu H."/>
            <person name="Zhao H."/>
            <person name="Xu D."/>
            <person name="Zhang Y."/>
        </authorList>
    </citation>
    <scope>NUCLEOTIDE SEQUENCE [LARGE SCALE GENOMIC DNA]</scope>
    <source>
        <strain evidence="2">cv. Yunnan</strain>
    </source>
</reference>
<keyword evidence="2" id="KW-1185">Reference proteome</keyword>
<name>A0ACB9JJQ4_9ASTR</name>
<protein>
    <submittedName>
        <fullName evidence="1">Uncharacterized protein</fullName>
    </submittedName>
</protein>
<evidence type="ECO:0000313" key="1">
    <source>
        <dbReference type="EMBL" id="KAI3820367.1"/>
    </source>
</evidence>
<organism evidence="1 2">
    <name type="scientific">Smallanthus sonchifolius</name>
    <dbReference type="NCBI Taxonomy" id="185202"/>
    <lineage>
        <taxon>Eukaryota</taxon>
        <taxon>Viridiplantae</taxon>
        <taxon>Streptophyta</taxon>
        <taxon>Embryophyta</taxon>
        <taxon>Tracheophyta</taxon>
        <taxon>Spermatophyta</taxon>
        <taxon>Magnoliopsida</taxon>
        <taxon>eudicotyledons</taxon>
        <taxon>Gunneridae</taxon>
        <taxon>Pentapetalae</taxon>
        <taxon>asterids</taxon>
        <taxon>campanulids</taxon>
        <taxon>Asterales</taxon>
        <taxon>Asteraceae</taxon>
        <taxon>Asteroideae</taxon>
        <taxon>Heliantheae alliance</taxon>
        <taxon>Millerieae</taxon>
        <taxon>Smallanthus</taxon>
    </lineage>
</organism>
<dbReference type="Proteomes" id="UP001056120">
    <property type="component" value="Linkage Group LG03"/>
</dbReference>